<feature type="transmembrane region" description="Helical" evidence="7">
    <location>
        <begin position="111"/>
        <end position="133"/>
    </location>
</feature>
<dbReference type="PANTHER" id="PTHR43549:SF2">
    <property type="entry name" value="MULTIDRUG RESISTANCE PROTEIN NORM-RELATED"/>
    <property type="match status" value="1"/>
</dbReference>
<comment type="subcellular location">
    <subcellularLocation>
        <location evidence="1">Cell membrane</location>
        <topology evidence="1">Multi-pass membrane protein</topology>
    </subcellularLocation>
</comment>
<dbReference type="PANTHER" id="PTHR43549">
    <property type="entry name" value="MULTIDRUG RESISTANCE PROTEIN YPNP-RELATED"/>
    <property type="match status" value="1"/>
</dbReference>
<reference evidence="8 9" key="1">
    <citation type="submission" date="2023-02" db="EMBL/GenBank/DDBJ databases">
        <title>Novel Oscillospiraceae bacterial genomes.</title>
        <authorList>
            <person name="Srinivasan S."/>
            <person name="Austin M.N."/>
            <person name="Fiedler T.L."/>
            <person name="Strenk S.M."/>
            <person name="Agnew K.J."/>
            <person name="Nagana Gowda G.A."/>
            <person name="Raftery D."/>
            <person name="Beamer M.A."/>
            <person name="Achilles S.L."/>
            <person name="Wiesenfeld H.C."/>
            <person name="Fredricks D.N."/>
            <person name="Hillier S.L."/>
        </authorList>
    </citation>
    <scope>NUCLEOTIDE SEQUENCE [LARGE SCALE GENOMIC DNA]</scope>
    <source>
        <strain evidence="8 9">CHIC02 1186E3-8</strain>
    </source>
</reference>
<evidence type="ECO:0000256" key="1">
    <source>
        <dbReference type="ARBA" id="ARBA00004651"/>
    </source>
</evidence>
<keyword evidence="9" id="KW-1185">Reference proteome</keyword>
<organism evidence="8 9">
    <name type="scientific">Amygdalobacter indicium</name>
    <dbReference type="NCBI Taxonomy" id="3029272"/>
    <lineage>
        <taxon>Bacteria</taxon>
        <taxon>Bacillati</taxon>
        <taxon>Bacillota</taxon>
        <taxon>Clostridia</taxon>
        <taxon>Eubacteriales</taxon>
        <taxon>Oscillospiraceae</taxon>
        <taxon>Amygdalobacter</taxon>
    </lineage>
</organism>
<keyword evidence="2" id="KW-0813">Transport</keyword>
<dbReference type="Proteomes" id="UP001220478">
    <property type="component" value="Chromosome"/>
</dbReference>
<dbReference type="EMBL" id="CP118868">
    <property type="protein sequence ID" value="WEG35983.1"/>
    <property type="molecule type" value="Genomic_DNA"/>
</dbReference>
<dbReference type="InterPro" id="IPR002528">
    <property type="entry name" value="MATE_fam"/>
</dbReference>
<proteinExistence type="predicted"/>
<dbReference type="PIRSF" id="PIRSF006603">
    <property type="entry name" value="DinF"/>
    <property type="match status" value="1"/>
</dbReference>
<evidence type="ECO:0000256" key="6">
    <source>
        <dbReference type="ARBA" id="ARBA00023136"/>
    </source>
</evidence>
<feature type="transmembrane region" description="Helical" evidence="7">
    <location>
        <begin position="145"/>
        <end position="167"/>
    </location>
</feature>
<feature type="transmembrane region" description="Helical" evidence="7">
    <location>
        <begin position="292"/>
        <end position="315"/>
    </location>
</feature>
<feature type="transmembrane region" description="Helical" evidence="7">
    <location>
        <begin position="372"/>
        <end position="393"/>
    </location>
</feature>
<feature type="transmembrane region" description="Helical" evidence="7">
    <location>
        <begin position="245"/>
        <end position="272"/>
    </location>
</feature>
<evidence type="ECO:0000256" key="4">
    <source>
        <dbReference type="ARBA" id="ARBA00022692"/>
    </source>
</evidence>
<keyword evidence="4 7" id="KW-0812">Transmembrane</keyword>
<feature type="transmembrane region" description="Helical" evidence="7">
    <location>
        <begin position="179"/>
        <end position="199"/>
    </location>
</feature>
<feature type="transmembrane region" description="Helical" evidence="7">
    <location>
        <begin position="400"/>
        <end position="420"/>
    </location>
</feature>
<evidence type="ECO:0000256" key="7">
    <source>
        <dbReference type="SAM" id="Phobius"/>
    </source>
</evidence>
<evidence type="ECO:0000256" key="3">
    <source>
        <dbReference type="ARBA" id="ARBA00022475"/>
    </source>
</evidence>
<evidence type="ECO:0000256" key="5">
    <source>
        <dbReference type="ARBA" id="ARBA00022989"/>
    </source>
</evidence>
<feature type="transmembrane region" description="Helical" evidence="7">
    <location>
        <begin position="426"/>
        <end position="448"/>
    </location>
</feature>
<gene>
    <name evidence="8" type="ORF">PYS61_02090</name>
</gene>
<keyword evidence="6 7" id="KW-0472">Membrane</keyword>
<evidence type="ECO:0000256" key="2">
    <source>
        <dbReference type="ARBA" id="ARBA00022448"/>
    </source>
</evidence>
<keyword evidence="5 7" id="KW-1133">Transmembrane helix</keyword>
<feature type="transmembrane region" description="Helical" evidence="7">
    <location>
        <begin position="26"/>
        <end position="49"/>
    </location>
</feature>
<protein>
    <submittedName>
        <fullName evidence="8">MATE family efflux transporter</fullName>
    </submittedName>
</protein>
<dbReference type="RefSeq" id="WP_315572011.1">
    <property type="nucleotide sequence ID" value="NZ_CP118868.1"/>
</dbReference>
<name>A0ABY8C5N1_9FIRM</name>
<feature type="transmembrane region" description="Helical" evidence="7">
    <location>
        <begin position="205"/>
        <end position="224"/>
    </location>
</feature>
<dbReference type="NCBIfam" id="TIGR00797">
    <property type="entry name" value="matE"/>
    <property type="match status" value="1"/>
</dbReference>
<accession>A0ABY8C5N1</accession>
<keyword evidence="3" id="KW-1003">Cell membrane</keyword>
<feature type="transmembrane region" description="Helical" evidence="7">
    <location>
        <begin position="327"/>
        <end position="352"/>
    </location>
</feature>
<dbReference type="Pfam" id="PF01554">
    <property type="entry name" value="MatE"/>
    <property type="match status" value="2"/>
</dbReference>
<evidence type="ECO:0000313" key="8">
    <source>
        <dbReference type="EMBL" id="WEG35983.1"/>
    </source>
</evidence>
<dbReference type="InterPro" id="IPR052031">
    <property type="entry name" value="Membrane_Transporter-Flippase"/>
</dbReference>
<dbReference type="InterPro" id="IPR048279">
    <property type="entry name" value="MdtK-like"/>
</dbReference>
<evidence type="ECO:0000313" key="9">
    <source>
        <dbReference type="Proteomes" id="UP001220478"/>
    </source>
</evidence>
<sequence length="464" mass="51589">MFFARIFRNITAKTADRRALIQQGGVVQALLFLSSPTILMTVVSSMIILSDGLFLNNTSSTAVAGAIGYAAAIINTINALSQGLAIAARGMIGQLYGQGEYAKVKHVQAQVMAYSFLLSCILAPLLAVIAYILSKTVNAEVAGPLFNYLSLYSFVIPFLFMAAIYNALKDSIGRPEATFVRMIFLFILKLIFNGLFLYYFRWNEFGAVLSSFCSYFVLGVWMYYDLYVAVTPERLDIKDIKPDKNVLYSLFKIGIPSMLNQALVNFGLFLITMEVEHFGPVTLNAQAIASNINSLCFSLPASIATTVTTMTAINIGVDNQKRAKEIYVKACFISLIIAAVLCGIFIPNNLFFIRLFRNEPDILQIAGHALDIYTWSIIPFGLFCVAQAVFVALGRTKIPLVAGFLRIWLIRYIFIRIFIAQMGVDAIFWGNLVSNYIAAALIMIWLYFTPWKSIIGQDLERIKG</sequence>
<feature type="transmembrane region" description="Helical" evidence="7">
    <location>
        <begin position="61"/>
        <end position="81"/>
    </location>
</feature>